<dbReference type="InterPro" id="IPR052336">
    <property type="entry name" value="MlaD_Phospholipid_Transporter"/>
</dbReference>
<organism evidence="2 3">
    <name type="scientific">Falsiporphyromonas endometrii</name>
    <dbReference type="NCBI Taxonomy" id="1387297"/>
    <lineage>
        <taxon>Bacteria</taxon>
        <taxon>Pseudomonadati</taxon>
        <taxon>Bacteroidota</taxon>
        <taxon>Bacteroidia</taxon>
        <taxon>Bacteroidales</taxon>
        <taxon>Porphyromonadaceae</taxon>
        <taxon>Falsiporphyromonas</taxon>
    </lineage>
</organism>
<reference evidence="3" key="1">
    <citation type="journal article" date="2019" name="Int. J. Syst. Evol. Microbiol.">
        <title>The Global Catalogue of Microorganisms (GCM) 10K type strain sequencing project: providing services to taxonomists for standard genome sequencing and annotation.</title>
        <authorList>
            <consortium name="The Broad Institute Genomics Platform"/>
            <consortium name="The Broad Institute Genome Sequencing Center for Infectious Disease"/>
            <person name="Wu L."/>
            <person name="Ma J."/>
        </authorList>
    </citation>
    <scope>NUCLEOTIDE SEQUENCE [LARGE SCALE GENOMIC DNA]</scope>
    <source>
        <strain evidence="3">CGMCC 4.7357</strain>
    </source>
</reference>
<sequence>MKITKETKIGLLAILALAILYAGINYLKGLNLFKKKNTYYAYFENVNNVNEASPVLIDGYKVGIVTKINFDYKKGHGAYLVCDLDPQVKLTKGTKVSISQTALSGAEIILNLPETSQASYYAPGDTLETASGGDIFSKTAKIIPAVAEILPKVDSLVVSINKLINRQEITDILISLNNSAKQLSSAMAKINKSADKIDPILMNTNATVEQFKGVGEKINQIDFEKINPTLQNLQEMTSELRKVTEQLKKKDNTAGLMLNDDRLYHRIDSLANSADQLMRDIKEHPKRYVHFSVF</sequence>
<dbReference type="PANTHER" id="PTHR33371">
    <property type="entry name" value="INTERMEMBRANE PHOSPHOLIPID TRANSPORT SYSTEM BINDING PROTEIN MLAD-RELATED"/>
    <property type="match status" value="1"/>
</dbReference>
<gene>
    <name evidence="2" type="ORF">ACFO3G_07500</name>
</gene>
<proteinExistence type="predicted"/>
<dbReference type="EMBL" id="JBHSGO010000200">
    <property type="protein sequence ID" value="MFC4666440.1"/>
    <property type="molecule type" value="Genomic_DNA"/>
</dbReference>
<dbReference type="Proteomes" id="UP001596020">
    <property type="component" value="Unassembled WGS sequence"/>
</dbReference>
<evidence type="ECO:0000259" key="1">
    <source>
        <dbReference type="Pfam" id="PF02470"/>
    </source>
</evidence>
<feature type="domain" description="Mce/MlaD" evidence="1">
    <location>
        <begin position="36"/>
        <end position="108"/>
    </location>
</feature>
<comment type="caution">
    <text evidence="2">The sequence shown here is derived from an EMBL/GenBank/DDBJ whole genome shotgun (WGS) entry which is preliminary data.</text>
</comment>
<dbReference type="InterPro" id="IPR003399">
    <property type="entry name" value="Mce/MlaD"/>
</dbReference>
<accession>A0ABV9K8Z7</accession>
<name>A0ABV9K8Z7_9PORP</name>
<protein>
    <submittedName>
        <fullName evidence="2">MlaD family protein</fullName>
    </submittedName>
</protein>
<evidence type="ECO:0000313" key="3">
    <source>
        <dbReference type="Proteomes" id="UP001596020"/>
    </source>
</evidence>
<dbReference type="Pfam" id="PF02470">
    <property type="entry name" value="MlaD"/>
    <property type="match status" value="1"/>
</dbReference>
<dbReference type="RefSeq" id="WP_380079510.1">
    <property type="nucleotide sequence ID" value="NZ_JBHSGO010000200.1"/>
</dbReference>
<keyword evidence="3" id="KW-1185">Reference proteome</keyword>
<evidence type="ECO:0000313" key="2">
    <source>
        <dbReference type="EMBL" id="MFC4666440.1"/>
    </source>
</evidence>
<dbReference type="PANTHER" id="PTHR33371:SF4">
    <property type="entry name" value="INTERMEMBRANE PHOSPHOLIPID TRANSPORT SYSTEM BINDING PROTEIN MLAD"/>
    <property type="match status" value="1"/>
</dbReference>